<feature type="region of interest" description="Disordered" evidence="1">
    <location>
        <begin position="1"/>
        <end position="71"/>
    </location>
</feature>
<keyword evidence="4" id="KW-1185">Reference proteome</keyword>
<evidence type="ECO:0000256" key="1">
    <source>
        <dbReference type="SAM" id="MobiDB-lite"/>
    </source>
</evidence>
<sequence>MDNKNHTTYPNPPDVDAPPSAPPSYEYSANQQQASFSLSSHHHQAHNSSMMMPSAPPSIPPPPSSSQHHHFSYGSMHPQPIYSYQNAHYQHKLQQQQQQSYQEPSQHYRYIISDRDRGDRHFPVNAALFVLGWLFPPLWFIGCCWKSQNVYENAWRKANVFMTVISLLAFTLFTVFLTLLMLEERDNLPPANPGDLPNLPPIMSILKLKGYLSPIH</sequence>
<dbReference type="OrthoDB" id="2290476at2759"/>
<dbReference type="EMBL" id="AMYB01000002">
    <property type="protein sequence ID" value="OAD06703.1"/>
    <property type="molecule type" value="Genomic_DNA"/>
</dbReference>
<dbReference type="AlphaFoldDB" id="A0A168NT40"/>
<keyword evidence="2" id="KW-0812">Transmembrane</keyword>
<comment type="caution">
    <text evidence="3">The sequence shown here is derived from an EMBL/GenBank/DDBJ whole genome shotgun (WGS) entry which is preliminary data.</text>
</comment>
<dbReference type="VEuPathDB" id="FungiDB:MUCCIDRAFT_155381"/>
<reference evidence="3 4" key="1">
    <citation type="submission" date="2015-06" db="EMBL/GenBank/DDBJ databases">
        <title>Expansion of signal transduction pathways in fungi by whole-genome duplication.</title>
        <authorList>
            <consortium name="DOE Joint Genome Institute"/>
            <person name="Corrochano L.M."/>
            <person name="Kuo A."/>
            <person name="Marcet-Houben M."/>
            <person name="Polaino S."/>
            <person name="Salamov A."/>
            <person name="Villalobos J.M."/>
            <person name="Alvarez M.I."/>
            <person name="Avalos J."/>
            <person name="Benito E.P."/>
            <person name="Benoit I."/>
            <person name="Burger G."/>
            <person name="Camino L.P."/>
            <person name="Canovas D."/>
            <person name="Cerda-Olmedo E."/>
            <person name="Cheng J.-F."/>
            <person name="Dominguez A."/>
            <person name="Elias M."/>
            <person name="Eslava A.P."/>
            <person name="Glaser F."/>
            <person name="Grimwood J."/>
            <person name="Gutierrez G."/>
            <person name="Heitman J."/>
            <person name="Henrissat B."/>
            <person name="Iturriaga E.A."/>
            <person name="Lang B.F."/>
            <person name="Lavin J.L."/>
            <person name="Lee S."/>
            <person name="Li W."/>
            <person name="Lindquist E."/>
            <person name="Lopez-Garcia S."/>
            <person name="Luque E.M."/>
            <person name="Marcos A.T."/>
            <person name="Martin J."/>
            <person name="Mccluskey K."/>
            <person name="Medina H.R."/>
            <person name="Miralles-Duran A."/>
            <person name="Miyazaki A."/>
            <person name="Munoz-Torres E."/>
            <person name="Oguiza J.A."/>
            <person name="Ohm R."/>
            <person name="Olmedo M."/>
            <person name="Orejas M."/>
            <person name="Ortiz-Castellanos L."/>
            <person name="Pisabarro A.G."/>
            <person name="Rodriguez-Romero J."/>
            <person name="Ruiz-Herrera J."/>
            <person name="Ruiz-Vazquez R."/>
            <person name="Sanz C."/>
            <person name="Schackwitz W."/>
            <person name="Schmutz J."/>
            <person name="Shahriari M."/>
            <person name="Shelest E."/>
            <person name="Silva-Franco F."/>
            <person name="Soanes D."/>
            <person name="Syed K."/>
            <person name="Tagua V.G."/>
            <person name="Talbot N.J."/>
            <person name="Thon M."/>
            <person name="De Vries R.P."/>
            <person name="Wiebenga A."/>
            <person name="Yadav J.S."/>
            <person name="Braun E.L."/>
            <person name="Baker S."/>
            <person name="Garre V."/>
            <person name="Horwitz B."/>
            <person name="Torres-Martinez S."/>
            <person name="Idnurm A."/>
            <person name="Herrera-Estrella A."/>
            <person name="Gabaldon T."/>
            <person name="Grigoriev I.V."/>
        </authorList>
    </citation>
    <scope>NUCLEOTIDE SEQUENCE [LARGE SCALE GENOMIC DNA]</scope>
    <source>
        <strain evidence="3 4">CBS 277.49</strain>
    </source>
</reference>
<organism evidence="3 4">
    <name type="scientific">Mucor lusitanicus CBS 277.49</name>
    <dbReference type="NCBI Taxonomy" id="747725"/>
    <lineage>
        <taxon>Eukaryota</taxon>
        <taxon>Fungi</taxon>
        <taxon>Fungi incertae sedis</taxon>
        <taxon>Mucoromycota</taxon>
        <taxon>Mucoromycotina</taxon>
        <taxon>Mucoromycetes</taxon>
        <taxon>Mucorales</taxon>
        <taxon>Mucorineae</taxon>
        <taxon>Mucoraceae</taxon>
        <taxon>Mucor</taxon>
    </lineage>
</organism>
<gene>
    <name evidence="3" type="ORF">MUCCIDRAFT_155381</name>
</gene>
<feature type="compositionally biased region" description="Pro residues" evidence="1">
    <location>
        <begin position="10"/>
        <end position="22"/>
    </location>
</feature>
<protein>
    <submittedName>
        <fullName evidence="3">Uncharacterized protein</fullName>
    </submittedName>
</protein>
<feature type="transmembrane region" description="Helical" evidence="2">
    <location>
        <begin position="122"/>
        <end position="140"/>
    </location>
</feature>
<feature type="compositionally biased region" description="Pro residues" evidence="1">
    <location>
        <begin position="54"/>
        <end position="64"/>
    </location>
</feature>
<accession>A0A168NT40</accession>
<evidence type="ECO:0000313" key="3">
    <source>
        <dbReference type="EMBL" id="OAD06703.1"/>
    </source>
</evidence>
<keyword evidence="2" id="KW-1133">Transmembrane helix</keyword>
<dbReference type="Proteomes" id="UP000077051">
    <property type="component" value="Unassembled WGS sequence"/>
</dbReference>
<proteinExistence type="predicted"/>
<name>A0A168NT40_MUCCL</name>
<evidence type="ECO:0000256" key="2">
    <source>
        <dbReference type="SAM" id="Phobius"/>
    </source>
</evidence>
<keyword evidence="2" id="KW-0472">Membrane</keyword>
<feature type="transmembrane region" description="Helical" evidence="2">
    <location>
        <begin position="160"/>
        <end position="182"/>
    </location>
</feature>
<evidence type="ECO:0000313" key="4">
    <source>
        <dbReference type="Proteomes" id="UP000077051"/>
    </source>
</evidence>
<feature type="compositionally biased region" description="Polar residues" evidence="1">
    <location>
        <begin position="30"/>
        <end position="39"/>
    </location>
</feature>